<gene>
    <name evidence="4" type="ORF">J2W36_004871</name>
</gene>
<reference evidence="4 5" key="1">
    <citation type="submission" date="2023-07" db="EMBL/GenBank/DDBJ databases">
        <title>Sorghum-associated microbial communities from plants grown in Nebraska, USA.</title>
        <authorList>
            <person name="Schachtman D."/>
        </authorList>
    </citation>
    <scope>NUCLEOTIDE SEQUENCE [LARGE SCALE GENOMIC DNA]</scope>
    <source>
        <strain evidence="4 5">DS1607</strain>
    </source>
</reference>
<keyword evidence="5" id="KW-1185">Reference proteome</keyword>
<dbReference type="InterPro" id="IPR039536">
    <property type="entry name" value="TetR_C_Proteobacteria"/>
</dbReference>
<evidence type="ECO:0000313" key="5">
    <source>
        <dbReference type="Proteomes" id="UP001226867"/>
    </source>
</evidence>
<protein>
    <submittedName>
        <fullName evidence="4">AcrR family transcriptional regulator</fullName>
    </submittedName>
</protein>
<dbReference type="InterPro" id="IPR036271">
    <property type="entry name" value="Tet_transcr_reg_TetR-rel_C_sf"/>
</dbReference>
<keyword evidence="1 2" id="KW-0238">DNA-binding</keyword>
<dbReference type="PROSITE" id="PS50977">
    <property type="entry name" value="HTH_TETR_2"/>
    <property type="match status" value="1"/>
</dbReference>
<evidence type="ECO:0000313" key="4">
    <source>
        <dbReference type="EMBL" id="MDP9902594.1"/>
    </source>
</evidence>
<dbReference type="Gene3D" id="1.10.357.10">
    <property type="entry name" value="Tetracycline Repressor, domain 2"/>
    <property type="match status" value="1"/>
</dbReference>
<evidence type="ECO:0000256" key="2">
    <source>
        <dbReference type="PROSITE-ProRule" id="PRU00335"/>
    </source>
</evidence>
<dbReference type="PANTHER" id="PTHR30055">
    <property type="entry name" value="HTH-TYPE TRANSCRIPTIONAL REGULATOR RUTR"/>
    <property type="match status" value="1"/>
</dbReference>
<sequence length="212" mass="23611">MRVRTEAKRDAIVEAAAEVFLQAGFEGASMAEIAVRVGGSKATLYGYFSSKEDLFLEVIQYIGRRHFDPIFDSLAQHSGDLRTALQRFGEKMMQLLTDEPIVRAQRAVIAESGRTDIGQRFFRIGPQKGLDDMARFVELQMARGHMRQADPMLAAQQLFALFEVETRMPLLFGLARKVSKPRVRQAVELAVDAFLRIYAPNPPATAPAALPA</sequence>
<name>A0ABT9SE19_9BURK</name>
<dbReference type="SUPFAM" id="SSF46689">
    <property type="entry name" value="Homeodomain-like"/>
    <property type="match status" value="1"/>
</dbReference>
<evidence type="ECO:0000259" key="3">
    <source>
        <dbReference type="PROSITE" id="PS50977"/>
    </source>
</evidence>
<accession>A0ABT9SE19</accession>
<dbReference type="Pfam" id="PF00440">
    <property type="entry name" value="TetR_N"/>
    <property type="match status" value="1"/>
</dbReference>
<dbReference type="SUPFAM" id="SSF48498">
    <property type="entry name" value="Tetracyclin repressor-like, C-terminal domain"/>
    <property type="match status" value="1"/>
</dbReference>
<dbReference type="EMBL" id="JAUSRO010000019">
    <property type="protein sequence ID" value="MDP9902594.1"/>
    <property type="molecule type" value="Genomic_DNA"/>
</dbReference>
<dbReference type="Pfam" id="PF14246">
    <property type="entry name" value="TetR_C_7"/>
    <property type="match status" value="1"/>
</dbReference>
<dbReference type="RefSeq" id="WP_307692326.1">
    <property type="nucleotide sequence ID" value="NZ_JAUSRO010000019.1"/>
</dbReference>
<feature type="domain" description="HTH tetR-type" evidence="3">
    <location>
        <begin position="6"/>
        <end position="66"/>
    </location>
</feature>
<feature type="DNA-binding region" description="H-T-H motif" evidence="2">
    <location>
        <begin position="29"/>
        <end position="48"/>
    </location>
</feature>
<dbReference type="InterPro" id="IPR050109">
    <property type="entry name" value="HTH-type_TetR-like_transc_reg"/>
</dbReference>
<dbReference type="Proteomes" id="UP001226867">
    <property type="component" value="Unassembled WGS sequence"/>
</dbReference>
<organism evidence="4 5">
    <name type="scientific">Variovorax ginsengisoli</name>
    <dbReference type="NCBI Taxonomy" id="363844"/>
    <lineage>
        <taxon>Bacteria</taxon>
        <taxon>Pseudomonadati</taxon>
        <taxon>Pseudomonadota</taxon>
        <taxon>Betaproteobacteria</taxon>
        <taxon>Burkholderiales</taxon>
        <taxon>Comamonadaceae</taxon>
        <taxon>Variovorax</taxon>
    </lineage>
</organism>
<dbReference type="InterPro" id="IPR009057">
    <property type="entry name" value="Homeodomain-like_sf"/>
</dbReference>
<dbReference type="PRINTS" id="PR00455">
    <property type="entry name" value="HTHTETR"/>
</dbReference>
<dbReference type="PANTHER" id="PTHR30055:SF119">
    <property type="entry name" value="NALC"/>
    <property type="match status" value="1"/>
</dbReference>
<dbReference type="Gene3D" id="1.10.10.60">
    <property type="entry name" value="Homeodomain-like"/>
    <property type="match status" value="1"/>
</dbReference>
<evidence type="ECO:0000256" key="1">
    <source>
        <dbReference type="ARBA" id="ARBA00023125"/>
    </source>
</evidence>
<dbReference type="InterPro" id="IPR001647">
    <property type="entry name" value="HTH_TetR"/>
</dbReference>
<comment type="caution">
    <text evidence="4">The sequence shown here is derived from an EMBL/GenBank/DDBJ whole genome shotgun (WGS) entry which is preliminary data.</text>
</comment>
<proteinExistence type="predicted"/>